<evidence type="ECO:0000256" key="3">
    <source>
        <dbReference type="ARBA" id="ARBA00022692"/>
    </source>
</evidence>
<evidence type="ECO:0000256" key="5">
    <source>
        <dbReference type="ARBA" id="ARBA00023136"/>
    </source>
</evidence>
<evidence type="ECO:0000313" key="9">
    <source>
        <dbReference type="Proteomes" id="UP001597120"/>
    </source>
</evidence>
<dbReference type="InterPro" id="IPR020846">
    <property type="entry name" value="MFS_dom"/>
</dbReference>
<name>A0ABW3DC71_9BACL</name>
<gene>
    <name evidence="8" type="ORF">ACFQ03_18415</name>
</gene>
<keyword evidence="9" id="KW-1185">Reference proteome</keyword>
<protein>
    <submittedName>
        <fullName evidence="8">CynX/NimT family MFS transporter</fullName>
    </submittedName>
</protein>
<evidence type="ECO:0000256" key="4">
    <source>
        <dbReference type="ARBA" id="ARBA00022989"/>
    </source>
</evidence>
<keyword evidence="4 6" id="KW-1133">Transmembrane helix</keyword>
<reference evidence="9" key="1">
    <citation type="journal article" date="2019" name="Int. J. Syst. Evol. Microbiol.">
        <title>The Global Catalogue of Microorganisms (GCM) 10K type strain sequencing project: providing services to taxonomists for standard genome sequencing and annotation.</title>
        <authorList>
            <consortium name="The Broad Institute Genomics Platform"/>
            <consortium name="The Broad Institute Genome Sequencing Center for Infectious Disease"/>
            <person name="Wu L."/>
            <person name="Ma J."/>
        </authorList>
    </citation>
    <scope>NUCLEOTIDE SEQUENCE [LARGE SCALE GENOMIC DNA]</scope>
    <source>
        <strain evidence="9">CCUG 57263</strain>
    </source>
</reference>
<feature type="transmembrane region" description="Helical" evidence="6">
    <location>
        <begin position="54"/>
        <end position="75"/>
    </location>
</feature>
<feature type="transmembrane region" description="Helical" evidence="6">
    <location>
        <begin position="110"/>
        <end position="132"/>
    </location>
</feature>
<comment type="subcellular location">
    <subcellularLocation>
        <location evidence="1">Cell membrane</location>
        <topology evidence="1">Multi-pass membrane protein</topology>
    </subcellularLocation>
</comment>
<feature type="transmembrane region" description="Helical" evidence="6">
    <location>
        <begin position="144"/>
        <end position="167"/>
    </location>
</feature>
<dbReference type="Pfam" id="PF07690">
    <property type="entry name" value="MFS_1"/>
    <property type="match status" value="1"/>
</dbReference>
<dbReference type="InterPro" id="IPR036259">
    <property type="entry name" value="MFS_trans_sf"/>
</dbReference>
<dbReference type="PANTHER" id="PTHR23523:SF2">
    <property type="entry name" value="2-NITROIMIDAZOLE TRANSPORTER"/>
    <property type="match status" value="1"/>
</dbReference>
<dbReference type="Proteomes" id="UP001597120">
    <property type="component" value="Unassembled WGS sequence"/>
</dbReference>
<evidence type="ECO:0000313" key="8">
    <source>
        <dbReference type="EMBL" id="MFD0871118.1"/>
    </source>
</evidence>
<evidence type="ECO:0000256" key="2">
    <source>
        <dbReference type="ARBA" id="ARBA00022448"/>
    </source>
</evidence>
<proteinExistence type="predicted"/>
<dbReference type="SUPFAM" id="SSF103473">
    <property type="entry name" value="MFS general substrate transporter"/>
    <property type="match status" value="1"/>
</dbReference>
<feature type="transmembrane region" description="Helical" evidence="6">
    <location>
        <begin position="284"/>
        <end position="303"/>
    </location>
</feature>
<feature type="transmembrane region" description="Helical" evidence="6">
    <location>
        <begin position="216"/>
        <end position="240"/>
    </location>
</feature>
<evidence type="ECO:0000256" key="1">
    <source>
        <dbReference type="ARBA" id="ARBA00004651"/>
    </source>
</evidence>
<accession>A0ABW3DC71</accession>
<dbReference type="InterPro" id="IPR011701">
    <property type="entry name" value="MFS"/>
</dbReference>
<dbReference type="CDD" id="cd17339">
    <property type="entry name" value="MFS_NIMT_CynX_like"/>
    <property type="match status" value="1"/>
</dbReference>
<keyword evidence="2" id="KW-0813">Transport</keyword>
<dbReference type="EMBL" id="JBHTIU010000074">
    <property type="protein sequence ID" value="MFD0871118.1"/>
    <property type="molecule type" value="Genomic_DNA"/>
</dbReference>
<feature type="domain" description="Major facilitator superfamily (MFS) profile" evidence="7">
    <location>
        <begin position="19"/>
        <end position="397"/>
    </location>
</feature>
<evidence type="ECO:0000259" key="7">
    <source>
        <dbReference type="PROSITE" id="PS50850"/>
    </source>
</evidence>
<organism evidence="8 9">
    <name type="scientific">Paenibacillus residui</name>
    <dbReference type="NCBI Taxonomy" id="629724"/>
    <lineage>
        <taxon>Bacteria</taxon>
        <taxon>Bacillati</taxon>
        <taxon>Bacillota</taxon>
        <taxon>Bacilli</taxon>
        <taxon>Bacillales</taxon>
        <taxon>Paenibacillaceae</taxon>
        <taxon>Paenibacillus</taxon>
    </lineage>
</organism>
<feature type="transmembrane region" description="Helical" evidence="6">
    <location>
        <begin position="309"/>
        <end position="331"/>
    </location>
</feature>
<feature type="transmembrane region" description="Helical" evidence="6">
    <location>
        <begin position="173"/>
        <end position="195"/>
    </location>
</feature>
<feature type="transmembrane region" description="Helical" evidence="6">
    <location>
        <begin position="343"/>
        <end position="365"/>
    </location>
</feature>
<evidence type="ECO:0000256" key="6">
    <source>
        <dbReference type="SAM" id="Phobius"/>
    </source>
</evidence>
<sequence>MRNMTKPAVMNKPIKLTGALLVIGVILVAANMRASITAVGPLIGTIQADTGLSGALVGMLTTLPLIAFAILSPLAPSIANRFGAENTLFASLITLAVGTVLRSLPNTLTLFTGTLLIGLAIAVCNVLLPALVKQHFANHVGLMTGVYTMSMNLWAALASGISVPMAVGLGLGWRGALVCWAGVTVLAIIVWLPQLRSHRPEVTAKADQNSPLWKSALAWQVTFFMGLQSLLFYVTVTWLPEIVADRGYSATAAGWMLSLMQLCSLPTSFLMPLLAGRRPSQRSFVVLTFCFSAIGYLGLFAGGASLLPLWVAFIGLGGGAYISLALVFIALRTNNPRQTSRLSGMAQCIGYLLAAVGPMLMGWIHDYTLNWTVPLLLLLATVLLLLILGLGAGRDAYVGLSSDKEHQA</sequence>
<feature type="transmembrane region" description="Helical" evidence="6">
    <location>
        <begin position="371"/>
        <end position="392"/>
    </location>
</feature>
<dbReference type="RefSeq" id="WP_379290026.1">
    <property type="nucleotide sequence ID" value="NZ_JBHTIU010000074.1"/>
</dbReference>
<dbReference type="InterPro" id="IPR052524">
    <property type="entry name" value="MFS_Cyanate_Porter"/>
</dbReference>
<dbReference type="PANTHER" id="PTHR23523">
    <property type="match status" value="1"/>
</dbReference>
<keyword evidence="3 6" id="KW-0812">Transmembrane</keyword>
<dbReference type="Gene3D" id="1.20.1250.20">
    <property type="entry name" value="MFS general substrate transporter like domains"/>
    <property type="match status" value="2"/>
</dbReference>
<dbReference type="PROSITE" id="PS50850">
    <property type="entry name" value="MFS"/>
    <property type="match status" value="1"/>
</dbReference>
<keyword evidence="5 6" id="KW-0472">Membrane</keyword>
<feature type="transmembrane region" description="Helical" evidence="6">
    <location>
        <begin position="87"/>
        <end position="104"/>
    </location>
</feature>
<feature type="transmembrane region" description="Helical" evidence="6">
    <location>
        <begin position="252"/>
        <end position="275"/>
    </location>
</feature>
<comment type="caution">
    <text evidence="8">The sequence shown here is derived from an EMBL/GenBank/DDBJ whole genome shotgun (WGS) entry which is preliminary data.</text>
</comment>